<feature type="coiled-coil region" evidence="1">
    <location>
        <begin position="32"/>
        <end position="59"/>
    </location>
</feature>
<evidence type="ECO:0000256" key="2">
    <source>
        <dbReference type="SAM" id="Phobius"/>
    </source>
</evidence>
<protein>
    <submittedName>
        <fullName evidence="3">Uncharacterized protein</fullName>
    </submittedName>
</protein>
<keyword evidence="2" id="KW-0812">Transmembrane</keyword>
<keyword evidence="2" id="KW-0472">Membrane</keyword>
<keyword evidence="2" id="KW-1133">Transmembrane helix</keyword>
<organism evidence="3 4">
    <name type="scientific">Bacteroides uniformis</name>
    <dbReference type="NCBI Taxonomy" id="820"/>
    <lineage>
        <taxon>Bacteria</taxon>
        <taxon>Pseudomonadati</taxon>
        <taxon>Bacteroidota</taxon>
        <taxon>Bacteroidia</taxon>
        <taxon>Bacteroidales</taxon>
        <taxon>Bacteroidaceae</taxon>
        <taxon>Bacteroides</taxon>
    </lineage>
</organism>
<feature type="transmembrane region" description="Helical" evidence="2">
    <location>
        <begin position="9"/>
        <end position="28"/>
    </location>
</feature>
<reference evidence="3 4" key="1">
    <citation type="journal article" date="2019" name="Nat. Med.">
        <title>A library of human gut bacterial isolates paired with longitudinal multiomics data enables mechanistic microbiome research.</title>
        <authorList>
            <person name="Poyet M."/>
            <person name="Groussin M."/>
            <person name="Gibbons S.M."/>
            <person name="Avila-Pacheco J."/>
            <person name="Jiang X."/>
            <person name="Kearney S.M."/>
            <person name="Perrotta A.R."/>
            <person name="Berdy B."/>
            <person name="Zhao S."/>
            <person name="Lieberman T.D."/>
            <person name="Swanson P.K."/>
            <person name="Smith M."/>
            <person name="Roesemann S."/>
            <person name="Alexander J.E."/>
            <person name="Rich S.A."/>
            <person name="Livny J."/>
            <person name="Vlamakis H."/>
            <person name="Clish C."/>
            <person name="Bullock K."/>
            <person name="Deik A."/>
            <person name="Scott J."/>
            <person name="Pierce K.A."/>
            <person name="Xavier R.J."/>
            <person name="Alm E.J."/>
        </authorList>
    </citation>
    <scope>NUCLEOTIDE SEQUENCE [LARGE SCALE GENOMIC DNA]</scope>
    <source>
        <strain evidence="3 4">BIOML-A19</strain>
    </source>
</reference>
<dbReference type="RefSeq" id="WP_016277446.1">
    <property type="nucleotide sequence ID" value="NZ_WCTY01000056.1"/>
</dbReference>
<evidence type="ECO:0000313" key="3">
    <source>
        <dbReference type="EMBL" id="KAB4179838.1"/>
    </source>
</evidence>
<proteinExistence type="predicted"/>
<gene>
    <name evidence="3" type="ORF">GAQ44_22160</name>
</gene>
<sequence>MEQNFLESNFLQTIIMTITVCVTAIIYWNNKRNALQAAATILKLQIQDIEENIETLKAEAIVGNSLSEQPLYYSRIIFEENSWLKYNHMFANKLKASDFETIDKFFKVAQEIKTQQIFIKMKIQDSINTKCSFYYLQQYNRINQTVSDIRENREQLCTFDLQYAKTLYNTPALSVGTYIHQELCNGLEKGLNRYQKLSGSIAFQKLCEVGKIIR</sequence>
<accession>A0A7J5GQY9</accession>
<name>A0A7J5GQY9_BACUN</name>
<comment type="caution">
    <text evidence="3">The sequence shown here is derived from an EMBL/GenBank/DDBJ whole genome shotgun (WGS) entry which is preliminary data.</text>
</comment>
<dbReference type="GeneID" id="82152235"/>
<evidence type="ECO:0000313" key="4">
    <source>
        <dbReference type="Proteomes" id="UP000487221"/>
    </source>
</evidence>
<keyword evidence="1" id="KW-0175">Coiled coil</keyword>
<dbReference type="AlphaFoldDB" id="A0A7J5GQY9"/>
<dbReference type="Proteomes" id="UP000487221">
    <property type="component" value="Unassembled WGS sequence"/>
</dbReference>
<dbReference type="EMBL" id="WCTY01000056">
    <property type="protein sequence ID" value="KAB4179838.1"/>
    <property type="molecule type" value="Genomic_DNA"/>
</dbReference>
<evidence type="ECO:0000256" key="1">
    <source>
        <dbReference type="SAM" id="Coils"/>
    </source>
</evidence>